<evidence type="ECO:0000313" key="2">
    <source>
        <dbReference type="EMBL" id="KZN21127.1"/>
    </source>
</evidence>
<name>A0A166R0P0_PSEFL</name>
<feature type="transmembrane region" description="Helical" evidence="1">
    <location>
        <begin position="41"/>
        <end position="62"/>
    </location>
</feature>
<gene>
    <name evidence="2" type="ORF">A1D17_01455</name>
</gene>
<keyword evidence="1" id="KW-0812">Transmembrane</keyword>
<reference evidence="3" key="1">
    <citation type="submission" date="2016-03" db="EMBL/GenBank/DDBJ databases">
        <authorList>
            <person name="Ray J."/>
            <person name="Price M."/>
            <person name="Deutschbauer A."/>
        </authorList>
    </citation>
    <scope>NUCLEOTIDE SEQUENCE [LARGE SCALE GENOMIC DNA]</scope>
    <source>
        <strain evidence="3">FW300-N1B4</strain>
    </source>
</reference>
<protein>
    <submittedName>
        <fullName evidence="2">Uncharacterized protein</fullName>
    </submittedName>
</protein>
<keyword evidence="1" id="KW-1133">Transmembrane helix</keyword>
<sequence>MSETFKHCVPEEVFAQCNGLAIHAPVKSPDTGRTGRILIEFGGYVLGINMKFMHVIFLKFLLKNQIQTFKTHQFDH</sequence>
<dbReference type="AlphaFoldDB" id="A0A166R0P0"/>
<dbReference type="Proteomes" id="UP000076489">
    <property type="component" value="Unassembled WGS sequence"/>
</dbReference>
<organism evidence="2 3">
    <name type="scientific">Pseudomonas fluorescens</name>
    <dbReference type="NCBI Taxonomy" id="294"/>
    <lineage>
        <taxon>Bacteria</taxon>
        <taxon>Pseudomonadati</taxon>
        <taxon>Pseudomonadota</taxon>
        <taxon>Gammaproteobacteria</taxon>
        <taxon>Pseudomonadales</taxon>
        <taxon>Pseudomonadaceae</taxon>
        <taxon>Pseudomonas</taxon>
    </lineage>
</organism>
<evidence type="ECO:0000256" key="1">
    <source>
        <dbReference type="SAM" id="Phobius"/>
    </source>
</evidence>
<evidence type="ECO:0000313" key="3">
    <source>
        <dbReference type="Proteomes" id="UP000076489"/>
    </source>
</evidence>
<comment type="caution">
    <text evidence="2">The sequence shown here is derived from an EMBL/GenBank/DDBJ whole genome shotgun (WGS) entry which is preliminary data.</text>
</comment>
<proteinExistence type="predicted"/>
<reference evidence="2 3" key="2">
    <citation type="journal article" date="2018" name="Nature">
        <title>Mutant phenotypes for thousands of bacterial genes of unknown function.</title>
        <authorList>
            <person name="Price M.N."/>
            <person name="Wetmore K.M."/>
            <person name="Waters R.J."/>
            <person name="Callaghan M."/>
            <person name="Ray J."/>
            <person name="Liu H."/>
            <person name="Kuehl J.V."/>
            <person name="Melnyk R.A."/>
            <person name="Lamson J.S."/>
            <person name="Suh Y."/>
            <person name="Carlson H.K."/>
            <person name="Esquivel Z."/>
            <person name="Sadeeshkumar H."/>
            <person name="Chakraborty R."/>
            <person name="Zane G.M."/>
            <person name="Rubin B.E."/>
            <person name="Wall J.D."/>
            <person name="Visel A."/>
            <person name="Bristow J."/>
            <person name="Blow M.J."/>
            <person name="Arkin A.P."/>
            <person name="Deutschbauer A.M."/>
        </authorList>
    </citation>
    <scope>NUCLEOTIDE SEQUENCE [LARGE SCALE GENOMIC DNA]</scope>
    <source>
        <strain evidence="2 3">FW300-N1B4</strain>
    </source>
</reference>
<keyword evidence="1" id="KW-0472">Membrane</keyword>
<accession>A0A166R0P0</accession>
<dbReference type="EMBL" id="LUKJ01000001">
    <property type="protein sequence ID" value="KZN21127.1"/>
    <property type="molecule type" value="Genomic_DNA"/>
</dbReference>